<accession>A0A316YZE7</accession>
<gene>
    <name evidence="2" type="ORF">FA09DRAFT_332919</name>
</gene>
<protein>
    <recommendedName>
        <fullName evidence="4">Secreted protein</fullName>
    </recommendedName>
</protein>
<dbReference type="GeneID" id="37271192"/>
<dbReference type="RefSeq" id="XP_025594791.1">
    <property type="nucleotide sequence ID" value="XM_025743648.1"/>
</dbReference>
<dbReference type="Proteomes" id="UP000245946">
    <property type="component" value="Unassembled WGS sequence"/>
</dbReference>
<feature type="chain" id="PRO_5016447330" description="Secreted protein" evidence="1">
    <location>
        <begin position="23"/>
        <end position="94"/>
    </location>
</feature>
<organism evidence="2 3">
    <name type="scientific">Tilletiopsis washingtonensis</name>
    <dbReference type="NCBI Taxonomy" id="58919"/>
    <lineage>
        <taxon>Eukaryota</taxon>
        <taxon>Fungi</taxon>
        <taxon>Dikarya</taxon>
        <taxon>Basidiomycota</taxon>
        <taxon>Ustilaginomycotina</taxon>
        <taxon>Exobasidiomycetes</taxon>
        <taxon>Entylomatales</taxon>
        <taxon>Entylomatales incertae sedis</taxon>
        <taxon>Tilletiopsis</taxon>
    </lineage>
</organism>
<feature type="signal peptide" evidence="1">
    <location>
        <begin position="1"/>
        <end position="22"/>
    </location>
</feature>
<reference evidence="2 3" key="1">
    <citation type="journal article" date="2018" name="Mol. Biol. Evol.">
        <title>Broad Genomic Sampling Reveals a Smut Pathogenic Ancestry of the Fungal Clade Ustilaginomycotina.</title>
        <authorList>
            <person name="Kijpornyongpan T."/>
            <person name="Mondo S.J."/>
            <person name="Barry K."/>
            <person name="Sandor L."/>
            <person name="Lee J."/>
            <person name="Lipzen A."/>
            <person name="Pangilinan J."/>
            <person name="LaButti K."/>
            <person name="Hainaut M."/>
            <person name="Henrissat B."/>
            <person name="Grigoriev I.V."/>
            <person name="Spatafora J.W."/>
            <person name="Aime M.C."/>
        </authorList>
    </citation>
    <scope>NUCLEOTIDE SEQUENCE [LARGE SCALE GENOMIC DNA]</scope>
    <source>
        <strain evidence="2 3">MCA 4186</strain>
    </source>
</reference>
<keyword evidence="3" id="KW-1185">Reference proteome</keyword>
<keyword evidence="1" id="KW-0732">Signal</keyword>
<name>A0A316YZE7_9BASI</name>
<dbReference type="EMBL" id="KZ819312">
    <property type="protein sequence ID" value="PWN94512.1"/>
    <property type="molecule type" value="Genomic_DNA"/>
</dbReference>
<evidence type="ECO:0008006" key="4">
    <source>
        <dbReference type="Google" id="ProtNLM"/>
    </source>
</evidence>
<evidence type="ECO:0000313" key="3">
    <source>
        <dbReference type="Proteomes" id="UP000245946"/>
    </source>
</evidence>
<sequence>MKQLVLACCLHALSDLLRLACCPPSPLPTLVGSTKSMPTARPLSSPASVACAPRIRLPLVRKRVIHFTIPLSTLRLTPRPMPGQRRAAASSRGN</sequence>
<dbReference type="AlphaFoldDB" id="A0A316YZE7"/>
<proteinExistence type="predicted"/>
<evidence type="ECO:0000256" key="1">
    <source>
        <dbReference type="SAM" id="SignalP"/>
    </source>
</evidence>
<evidence type="ECO:0000313" key="2">
    <source>
        <dbReference type="EMBL" id="PWN94512.1"/>
    </source>
</evidence>